<dbReference type="RefSeq" id="WP_311691857.1">
    <property type="nucleotide sequence ID" value="NZ_JAVRHL010000003.1"/>
</dbReference>
<evidence type="ECO:0000313" key="6">
    <source>
        <dbReference type="Proteomes" id="UP001265259"/>
    </source>
</evidence>
<name>A0ABU3DI63_9RHOB</name>
<sequence>MRMELALTPSILLRAYAAGIFPMAESSTSPEIYWVDPEVRGILPMGGLHISRSLRRTILRDEVSISFDTDFDGVMAGCADREETWINPQIRALYGSLHDRGFAHSIEVRREASLVGGVYGVSLGGVFFGESMFSRRTDASKIALVYLMDRLRQSGFVLLDTQFTTPHLKRLGALDVPRAAYHQMLRDGLEVDASFDAASPAPSAQTVMQRSTQTS</sequence>
<dbReference type="PANTHER" id="PTHR30098:SF2">
    <property type="entry name" value="LEUCYL_PHENYLALANYL-TRNA--PROTEIN TRANSFERASE"/>
    <property type="match status" value="1"/>
</dbReference>
<accession>A0ABU3DI63</accession>
<evidence type="ECO:0000256" key="4">
    <source>
        <dbReference type="HAMAP-Rule" id="MF_00688"/>
    </source>
</evidence>
<proteinExistence type="inferred from homology"/>
<dbReference type="PANTHER" id="PTHR30098">
    <property type="entry name" value="LEUCYL/PHENYLALANYL-TRNA--PROTEIN TRANSFERASE"/>
    <property type="match status" value="1"/>
</dbReference>
<keyword evidence="1 4" id="KW-0963">Cytoplasm</keyword>
<comment type="catalytic activity">
    <reaction evidence="4">
        <text>N-terminal L-lysyl-[protein] + L-leucyl-tRNA(Leu) = N-terminal L-leucyl-L-lysyl-[protein] + tRNA(Leu) + H(+)</text>
        <dbReference type="Rhea" id="RHEA:12340"/>
        <dbReference type="Rhea" id="RHEA-COMP:9613"/>
        <dbReference type="Rhea" id="RHEA-COMP:9622"/>
        <dbReference type="Rhea" id="RHEA-COMP:12670"/>
        <dbReference type="Rhea" id="RHEA-COMP:12671"/>
        <dbReference type="ChEBI" id="CHEBI:15378"/>
        <dbReference type="ChEBI" id="CHEBI:65249"/>
        <dbReference type="ChEBI" id="CHEBI:78442"/>
        <dbReference type="ChEBI" id="CHEBI:78494"/>
        <dbReference type="ChEBI" id="CHEBI:133043"/>
        <dbReference type="EC" id="2.3.2.6"/>
    </reaction>
</comment>
<dbReference type="Pfam" id="PF03588">
    <property type="entry name" value="Leu_Phe_trans"/>
    <property type="match status" value="1"/>
</dbReference>
<dbReference type="EC" id="2.3.2.6" evidence="4"/>
<comment type="catalytic activity">
    <reaction evidence="4">
        <text>N-terminal L-arginyl-[protein] + L-leucyl-tRNA(Leu) = N-terminal L-leucyl-L-arginyl-[protein] + tRNA(Leu) + H(+)</text>
        <dbReference type="Rhea" id="RHEA:50416"/>
        <dbReference type="Rhea" id="RHEA-COMP:9613"/>
        <dbReference type="Rhea" id="RHEA-COMP:9622"/>
        <dbReference type="Rhea" id="RHEA-COMP:12672"/>
        <dbReference type="Rhea" id="RHEA-COMP:12673"/>
        <dbReference type="ChEBI" id="CHEBI:15378"/>
        <dbReference type="ChEBI" id="CHEBI:64719"/>
        <dbReference type="ChEBI" id="CHEBI:78442"/>
        <dbReference type="ChEBI" id="CHEBI:78494"/>
        <dbReference type="ChEBI" id="CHEBI:133044"/>
        <dbReference type="EC" id="2.3.2.6"/>
    </reaction>
</comment>
<dbReference type="Proteomes" id="UP001265259">
    <property type="component" value="Unassembled WGS sequence"/>
</dbReference>
<protein>
    <recommendedName>
        <fullName evidence="4">Leucyl/phenylalanyl-tRNA--protein transferase</fullName>
        <ecNumber evidence="4">2.3.2.6</ecNumber>
    </recommendedName>
    <alternativeName>
        <fullName evidence="4">L/F-transferase</fullName>
    </alternativeName>
    <alternativeName>
        <fullName evidence="4">Leucyltransferase</fullName>
    </alternativeName>
    <alternativeName>
        <fullName evidence="4">Phenyalanyltransferase</fullName>
    </alternativeName>
</protein>
<gene>
    <name evidence="4 5" type="primary">aat</name>
    <name evidence="5" type="ORF">RM543_11820</name>
</gene>
<comment type="caution">
    <text evidence="5">The sequence shown here is derived from an EMBL/GenBank/DDBJ whole genome shotgun (WGS) entry which is preliminary data.</text>
</comment>
<keyword evidence="2 4" id="KW-0808">Transferase</keyword>
<dbReference type="InterPro" id="IPR004616">
    <property type="entry name" value="Leu/Phe-tRNA_Trfase"/>
</dbReference>
<organism evidence="5 6">
    <name type="scientific">Tropicimonas omnivorans</name>
    <dbReference type="NCBI Taxonomy" id="3075590"/>
    <lineage>
        <taxon>Bacteria</taxon>
        <taxon>Pseudomonadati</taxon>
        <taxon>Pseudomonadota</taxon>
        <taxon>Alphaproteobacteria</taxon>
        <taxon>Rhodobacterales</taxon>
        <taxon>Roseobacteraceae</taxon>
        <taxon>Tropicimonas</taxon>
    </lineage>
</organism>
<dbReference type="Gene3D" id="3.40.630.70">
    <property type="entry name" value="Leucyl/phenylalanyl-tRNA-protein transferase, C-terminal domain"/>
    <property type="match status" value="1"/>
</dbReference>
<evidence type="ECO:0000256" key="3">
    <source>
        <dbReference type="ARBA" id="ARBA00023315"/>
    </source>
</evidence>
<dbReference type="InterPro" id="IPR042203">
    <property type="entry name" value="Leu/Phe-tRNA_Trfase_C"/>
</dbReference>
<comment type="catalytic activity">
    <reaction evidence="4">
        <text>L-phenylalanyl-tRNA(Phe) + an N-terminal L-alpha-aminoacyl-[protein] = an N-terminal L-phenylalanyl-L-alpha-aminoacyl-[protein] + tRNA(Phe)</text>
        <dbReference type="Rhea" id="RHEA:43632"/>
        <dbReference type="Rhea" id="RHEA-COMP:9668"/>
        <dbReference type="Rhea" id="RHEA-COMP:9699"/>
        <dbReference type="Rhea" id="RHEA-COMP:10636"/>
        <dbReference type="Rhea" id="RHEA-COMP:10637"/>
        <dbReference type="ChEBI" id="CHEBI:78442"/>
        <dbReference type="ChEBI" id="CHEBI:78531"/>
        <dbReference type="ChEBI" id="CHEBI:78597"/>
        <dbReference type="ChEBI" id="CHEBI:83561"/>
        <dbReference type="EC" id="2.3.2.6"/>
    </reaction>
</comment>
<evidence type="ECO:0000313" key="5">
    <source>
        <dbReference type="EMBL" id="MDT0683376.1"/>
    </source>
</evidence>
<dbReference type="EMBL" id="JAVRHL010000003">
    <property type="protein sequence ID" value="MDT0683376.1"/>
    <property type="molecule type" value="Genomic_DNA"/>
</dbReference>
<dbReference type="HAMAP" id="MF_00688">
    <property type="entry name" value="Leu_Phe_trans"/>
    <property type="match status" value="1"/>
</dbReference>
<evidence type="ECO:0000256" key="1">
    <source>
        <dbReference type="ARBA" id="ARBA00022490"/>
    </source>
</evidence>
<keyword evidence="3 4" id="KW-0012">Acyltransferase</keyword>
<dbReference type="InterPro" id="IPR016181">
    <property type="entry name" value="Acyl_CoA_acyltransferase"/>
</dbReference>
<dbReference type="GO" id="GO:0008914">
    <property type="term" value="F:leucyl-tRNA--protein transferase activity"/>
    <property type="evidence" value="ECO:0007669"/>
    <property type="project" value="UniProtKB-EC"/>
</dbReference>
<dbReference type="SUPFAM" id="SSF55729">
    <property type="entry name" value="Acyl-CoA N-acyltransferases (Nat)"/>
    <property type="match status" value="1"/>
</dbReference>
<dbReference type="NCBIfam" id="TIGR00667">
    <property type="entry name" value="aat"/>
    <property type="match status" value="1"/>
</dbReference>
<evidence type="ECO:0000256" key="2">
    <source>
        <dbReference type="ARBA" id="ARBA00022679"/>
    </source>
</evidence>
<comment type="similarity">
    <text evidence="4">Belongs to the L/F-transferase family.</text>
</comment>
<reference evidence="5 6" key="1">
    <citation type="submission" date="2023-09" db="EMBL/GenBank/DDBJ databases">
        <authorList>
            <person name="Rey-Velasco X."/>
        </authorList>
    </citation>
    <scope>NUCLEOTIDE SEQUENCE [LARGE SCALE GENOMIC DNA]</scope>
    <source>
        <strain evidence="5 6">F158</strain>
    </source>
</reference>
<keyword evidence="6" id="KW-1185">Reference proteome</keyword>
<comment type="subcellular location">
    <subcellularLocation>
        <location evidence="4">Cytoplasm</location>
    </subcellularLocation>
</comment>
<comment type="function">
    <text evidence="4">Functions in the N-end rule pathway of protein degradation where it conjugates Leu, Phe and, less efficiently, Met from aminoacyl-tRNAs to the N-termini of proteins containing an N-terminal arginine or lysine.</text>
</comment>